<accession>A0A0F9GFT0</accession>
<name>A0A0F9GFT0_9ZZZZ</name>
<gene>
    <name evidence="1" type="ORF">LCGC14_1914890</name>
</gene>
<proteinExistence type="predicted"/>
<organism evidence="1">
    <name type="scientific">marine sediment metagenome</name>
    <dbReference type="NCBI Taxonomy" id="412755"/>
    <lineage>
        <taxon>unclassified sequences</taxon>
        <taxon>metagenomes</taxon>
        <taxon>ecological metagenomes</taxon>
    </lineage>
</organism>
<dbReference type="AlphaFoldDB" id="A0A0F9GFT0"/>
<evidence type="ECO:0000313" key="1">
    <source>
        <dbReference type="EMBL" id="KKL89421.1"/>
    </source>
</evidence>
<dbReference type="EMBL" id="LAZR01020291">
    <property type="protein sequence ID" value="KKL89421.1"/>
    <property type="molecule type" value="Genomic_DNA"/>
</dbReference>
<comment type="caution">
    <text evidence="1">The sequence shown here is derived from an EMBL/GenBank/DDBJ whole genome shotgun (WGS) entry which is preliminary data.</text>
</comment>
<protein>
    <submittedName>
        <fullName evidence="1">Uncharacterized protein</fullName>
    </submittedName>
</protein>
<sequence length="48" mass="5700">MQVHIEVPKKLGADHKQLLRQLADIEKVHVTPERKSFFKQLKEYFHTG</sequence>
<reference evidence="1" key="1">
    <citation type="journal article" date="2015" name="Nature">
        <title>Complex archaea that bridge the gap between prokaryotes and eukaryotes.</title>
        <authorList>
            <person name="Spang A."/>
            <person name="Saw J.H."/>
            <person name="Jorgensen S.L."/>
            <person name="Zaremba-Niedzwiedzka K."/>
            <person name="Martijn J."/>
            <person name="Lind A.E."/>
            <person name="van Eijk R."/>
            <person name="Schleper C."/>
            <person name="Guy L."/>
            <person name="Ettema T.J."/>
        </authorList>
    </citation>
    <scope>NUCLEOTIDE SEQUENCE</scope>
</reference>